<dbReference type="EMBL" id="JAHXZJ010001864">
    <property type="protein sequence ID" value="KAH0550025.1"/>
    <property type="molecule type" value="Genomic_DNA"/>
</dbReference>
<feature type="region of interest" description="Disordered" evidence="1">
    <location>
        <begin position="98"/>
        <end position="166"/>
    </location>
</feature>
<evidence type="ECO:0000313" key="3">
    <source>
        <dbReference type="Proteomes" id="UP000826195"/>
    </source>
</evidence>
<accession>A0AAV7IB77</accession>
<proteinExistence type="predicted"/>
<name>A0AAV7IB77_COTGL</name>
<dbReference type="Proteomes" id="UP000826195">
    <property type="component" value="Unassembled WGS sequence"/>
</dbReference>
<evidence type="ECO:0000256" key="1">
    <source>
        <dbReference type="SAM" id="MobiDB-lite"/>
    </source>
</evidence>
<comment type="caution">
    <text evidence="2">The sequence shown here is derived from an EMBL/GenBank/DDBJ whole genome shotgun (WGS) entry which is preliminary data.</text>
</comment>
<protein>
    <submittedName>
        <fullName evidence="2">Uncharacterized protein</fullName>
    </submittedName>
</protein>
<reference evidence="2 3" key="1">
    <citation type="journal article" date="2021" name="J. Hered.">
        <title>A chromosome-level genome assembly of the parasitoid wasp, Cotesia glomerata (Hymenoptera: Braconidae).</title>
        <authorList>
            <person name="Pinto B.J."/>
            <person name="Weis J.J."/>
            <person name="Gamble T."/>
            <person name="Ode P.J."/>
            <person name="Paul R."/>
            <person name="Zaspel J.M."/>
        </authorList>
    </citation>
    <scope>NUCLEOTIDE SEQUENCE [LARGE SCALE GENOMIC DNA]</scope>
    <source>
        <strain evidence="2">CgM1</strain>
    </source>
</reference>
<feature type="compositionally biased region" description="Basic and acidic residues" evidence="1">
    <location>
        <begin position="98"/>
        <end position="159"/>
    </location>
</feature>
<keyword evidence="3" id="KW-1185">Reference proteome</keyword>
<sequence>MQVPPRIHNNINLRNVTDRSDEELRNNEANLSMKELIEQNRKLNAIIEKQRYDSHNQHLQREREQQQIFEEEERQRQLMELHQRRKLLERAQREREELEREQQKQQQRERERREQEQRDQQQRNREQRERERREQEQRDQQQRNREQRERERRERRNQIDDEEDDLTDQVHIGGQIFISSLAYTEAFREYRPSKFITIMSHAIWGYENLALRAVKVGKRNARKLPLTPLKKLVLEKQYKKFLKQRNLSADMETVERNKINTYLGRSITSAIKKVANPE</sequence>
<gene>
    <name evidence="2" type="ORF">KQX54_016924</name>
</gene>
<evidence type="ECO:0000313" key="2">
    <source>
        <dbReference type="EMBL" id="KAH0550025.1"/>
    </source>
</evidence>
<organism evidence="2 3">
    <name type="scientific">Cotesia glomerata</name>
    <name type="common">Lepidopteran parasitic wasp</name>
    <name type="synonym">Apanteles glomeratus</name>
    <dbReference type="NCBI Taxonomy" id="32391"/>
    <lineage>
        <taxon>Eukaryota</taxon>
        <taxon>Metazoa</taxon>
        <taxon>Ecdysozoa</taxon>
        <taxon>Arthropoda</taxon>
        <taxon>Hexapoda</taxon>
        <taxon>Insecta</taxon>
        <taxon>Pterygota</taxon>
        <taxon>Neoptera</taxon>
        <taxon>Endopterygota</taxon>
        <taxon>Hymenoptera</taxon>
        <taxon>Apocrita</taxon>
        <taxon>Ichneumonoidea</taxon>
        <taxon>Braconidae</taxon>
        <taxon>Microgastrinae</taxon>
        <taxon>Cotesia</taxon>
    </lineage>
</organism>
<dbReference type="AlphaFoldDB" id="A0AAV7IB77"/>